<comment type="subcellular location">
    <subcellularLocation>
        <location evidence="1">Cell membrane</location>
        <topology evidence="1">Single-pass type II membrane protein</topology>
    </subcellularLocation>
</comment>
<evidence type="ECO:0000256" key="9">
    <source>
        <dbReference type="ARBA" id="ARBA00023295"/>
    </source>
</evidence>
<dbReference type="PANTHER" id="PTHR31297">
    <property type="entry name" value="GLUCAN ENDO-1,6-BETA-GLUCOSIDASE B"/>
    <property type="match status" value="1"/>
</dbReference>
<keyword evidence="6" id="KW-1133">Transmembrane helix</keyword>
<keyword evidence="2" id="KW-1003">Cell membrane</keyword>
<evidence type="ECO:0000256" key="10">
    <source>
        <dbReference type="ARBA" id="ARBA00023316"/>
    </source>
</evidence>
<evidence type="ECO:0000256" key="12">
    <source>
        <dbReference type="ARBA" id="ARBA00041260"/>
    </source>
</evidence>
<protein>
    <recommendedName>
        <fullName evidence="12">Exo-1,3-beta-glucanase D</fullName>
    </recommendedName>
</protein>
<dbReference type="InterPro" id="IPR008979">
    <property type="entry name" value="Galactose-bd-like_sf"/>
</dbReference>
<comment type="similarity">
    <text evidence="13">Belongs to the glycosyl hydrolase 5 (cellulase A) family.</text>
</comment>
<evidence type="ECO:0000256" key="2">
    <source>
        <dbReference type="ARBA" id="ARBA00022475"/>
    </source>
</evidence>
<evidence type="ECO:0000256" key="4">
    <source>
        <dbReference type="ARBA" id="ARBA00022801"/>
    </source>
</evidence>
<comment type="function">
    <text evidence="11">Glucosidase involved in the degradation of cellulosic biomass. Active on lichenan.</text>
</comment>
<dbReference type="Pfam" id="PF00150">
    <property type="entry name" value="Cellulase"/>
    <property type="match status" value="1"/>
</dbReference>
<evidence type="ECO:0000256" key="5">
    <source>
        <dbReference type="ARBA" id="ARBA00022968"/>
    </source>
</evidence>
<dbReference type="InterPro" id="IPR017853">
    <property type="entry name" value="GH"/>
</dbReference>
<evidence type="ECO:0000256" key="8">
    <source>
        <dbReference type="ARBA" id="ARBA00023180"/>
    </source>
</evidence>
<dbReference type="GO" id="GO:0009986">
    <property type="term" value="C:cell surface"/>
    <property type="evidence" value="ECO:0007669"/>
    <property type="project" value="TreeGrafter"/>
</dbReference>
<reference evidence="15 16" key="1">
    <citation type="submission" date="2019-05" db="EMBL/GenBank/DDBJ databases">
        <authorList>
            <person name="Narsing Rao M.P."/>
            <person name="Li W.J."/>
        </authorList>
    </citation>
    <scope>NUCLEOTIDE SEQUENCE [LARGE SCALE GENOMIC DNA]</scope>
    <source>
        <strain evidence="15 16">SYSU_K30003</strain>
    </source>
</reference>
<keyword evidence="9 13" id="KW-0326">Glycosidase</keyword>
<dbReference type="GO" id="GO:0005576">
    <property type="term" value="C:extracellular region"/>
    <property type="evidence" value="ECO:0007669"/>
    <property type="project" value="TreeGrafter"/>
</dbReference>
<dbReference type="PANTHER" id="PTHR31297:SF34">
    <property type="entry name" value="GLUCAN 1,3-BETA-GLUCOSIDASE 2"/>
    <property type="match status" value="1"/>
</dbReference>
<keyword evidence="4 13" id="KW-0378">Hydrolase</keyword>
<dbReference type="InterPro" id="IPR050386">
    <property type="entry name" value="Glycosyl_hydrolase_5"/>
</dbReference>
<keyword evidence="5" id="KW-0735">Signal-anchor</keyword>
<keyword evidence="7" id="KW-0472">Membrane</keyword>
<dbReference type="GO" id="GO:0009251">
    <property type="term" value="P:glucan catabolic process"/>
    <property type="evidence" value="ECO:0007669"/>
    <property type="project" value="TreeGrafter"/>
</dbReference>
<keyword evidence="10" id="KW-0961">Cell wall biogenesis/degradation</keyword>
<dbReference type="SUPFAM" id="SSF51445">
    <property type="entry name" value="(Trans)glycosidases"/>
    <property type="match status" value="1"/>
</dbReference>
<comment type="caution">
    <text evidence="15">The sequence shown here is derived from an EMBL/GenBank/DDBJ whole genome shotgun (WGS) entry which is preliminary data.</text>
</comment>
<sequence length="545" mass="62434">MERMRTTEVSGFLSASGAKLANGSGEEVLLRGVGFGGWLLPEGYMWRFPSGGDRPRKIERMIEELIGAEKAASFWALYYERYVSEADIRAVAAEGFNSVRIPIHARFLIEKEDPLQYREKHLELLDRVVGWCREHAVYAILDLHGAPGGQTGTNIDDSEFDRPDLFTSERNRRLTIELWRMLAARYKDEWIVAGYDLLNEPLPEWFASYNDRVMPLYKDIVRAIREVDEKHMIILEGVHWATDWSIFDEKLDDNLMLQFHKYWNPPDAESLRPFLEKREAWNVPIFMGEGGENNCDWYAGAFGLYEDLGISWNFWTWKKMDCDNSPYSVRKPDGWPLLVAYLEGGARPDAEAAERILWDYLDALPLRRCEYRPQVANALLRRPPLRIPAVFYGSKGEGVGYGFGASARPRPRPKATEGFRAGDRTDIRFVDSGLDRPNFQHMGGEPWRDDEWMYVHLEEGEWLAYEFVVPAGGADSYSLELMVSSDGDGEAEIRLDDAPVASIDVARRDWHSARTTAFPAEAGVRRLTIRAARCSIGLQWLYVHA</sequence>
<proteinExistence type="inferred from homology"/>
<dbReference type="GO" id="GO:0008422">
    <property type="term" value="F:beta-glucosidase activity"/>
    <property type="evidence" value="ECO:0007669"/>
    <property type="project" value="TreeGrafter"/>
</dbReference>
<evidence type="ECO:0000256" key="13">
    <source>
        <dbReference type="RuleBase" id="RU361153"/>
    </source>
</evidence>
<dbReference type="Gene3D" id="3.20.20.80">
    <property type="entry name" value="Glycosidases"/>
    <property type="match status" value="1"/>
</dbReference>
<keyword evidence="16" id="KW-1185">Reference proteome</keyword>
<dbReference type="Proteomes" id="UP000309676">
    <property type="component" value="Unassembled WGS sequence"/>
</dbReference>
<evidence type="ECO:0000256" key="1">
    <source>
        <dbReference type="ARBA" id="ARBA00004401"/>
    </source>
</evidence>
<keyword evidence="3" id="KW-0812">Transmembrane</keyword>
<dbReference type="OrthoDB" id="9800475at2"/>
<gene>
    <name evidence="15" type="ORF">FE782_14105</name>
</gene>
<name>A0A5R9GEJ1_9BACL</name>
<dbReference type="GO" id="GO:0071555">
    <property type="term" value="P:cell wall organization"/>
    <property type="evidence" value="ECO:0007669"/>
    <property type="project" value="UniProtKB-KW"/>
</dbReference>
<evidence type="ECO:0000313" key="16">
    <source>
        <dbReference type="Proteomes" id="UP000309676"/>
    </source>
</evidence>
<dbReference type="EMBL" id="VCIW01000008">
    <property type="protein sequence ID" value="TLS51634.1"/>
    <property type="molecule type" value="Genomic_DNA"/>
</dbReference>
<dbReference type="Gene3D" id="2.60.120.260">
    <property type="entry name" value="Galactose-binding domain-like"/>
    <property type="match status" value="1"/>
</dbReference>
<organism evidence="15 16">
    <name type="scientific">Paenibacillus antri</name>
    <dbReference type="NCBI Taxonomy" id="2582848"/>
    <lineage>
        <taxon>Bacteria</taxon>
        <taxon>Bacillati</taxon>
        <taxon>Bacillota</taxon>
        <taxon>Bacilli</taxon>
        <taxon>Bacillales</taxon>
        <taxon>Paenibacillaceae</taxon>
        <taxon>Paenibacillus</taxon>
    </lineage>
</organism>
<evidence type="ECO:0000256" key="11">
    <source>
        <dbReference type="ARBA" id="ARBA00037126"/>
    </source>
</evidence>
<evidence type="ECO:0000259" key="14">
    <source>
        <dbReference type="Pfam" id="PF00150"/>
    </source>
</evidence>
<dbReference type="SUPFAM" id="SSF49785">
    <property type="entry name" value="Galactose-binding domain-like"/>
    <property type="match status" value="1"/>
</dbReference>
<evidence type="ECO:0000256" key="7">
    <source>
        <dbReference type="ARBA" id="ARBA00023136"/>
    </source>
</evidence>
<evidence type="ECO:0000313" key="15">
    <source>
        <dbReference type="EMBL" id="TLS51634.1"/>
    </source>
</evidence>
<dbReference type="AlphaFoldDB" id="A0A5R9GEJ1"/>
<keyword evidence="8" id="KW-0325">Glycoprotein</keyword>
<accession>A0A5R9GEJ1</accession>
<evidence type="ECO:0000256" key="6">
    <source>
        <dbReference type="ARBA" id="ARBA00022989"/>
    </source>
</evidence>
<dbReference type="GO" id="GO:0005886">
    <property type="term" value="C:plasma membrane"/>
    <property type="evidence" value="ECO:0007669"/>
    <property type="project" value="UniProtKB-SubCell"/>
</dbReference>
<feature type="domain" description="Glycoside hydrolase family 5" evidence="14">
    <location>
        <begin position="78"/>
        <end position="319"/>
    </location>
</feature>
<dbReference type="InterPro" id="IPR001547">
    <property type="entry name" value="Glyco_hydro_5"/>
</dbReference>
<evidence type="ECO:0000256" key="3">
    <source>
        <dbReference type="ARBA" id="ARBA00022692"/>
    </source>
</evidence>
<dbReference type="RefSeq" id="WP_138194859.1">
    <property type="nucleotide sequence ID" value="NZ_VCIW01000008.1"/>
</dbReference>